<keyword evidence="11" id="KW-1185">Reference proteome</keyword>
<feature type="region of interest" description="Disordered" evidence="8">
    <location>
        <begin position="101"/>
        <end position="219"/>
    </location>
</feature>
<dbReference type="PROSITE" id="PS50073">
    <property type="entry name" value="COPPER_FIST_2"/>
    <property type="match status" value="1"/>
</dbReference>
<dbReference type="GO" id="GO:0005507">
    <property type="term" value="F:copper ion binding"/>
    <property type="evidence" value="ECO:0007669"/>
    <property type="project" value="InterPro"/>
</dbReference>
<evidence type="ECO:0000256" key="4">
    <source>
        <dbReference type="ARBA" id="ARBA00023008"/>
    </source>
</evidence>
<dbReference type="Proteomes" id="UP001303115">
    <property type="component" value="Unassembled WGS sequence"/>
</dbReference>
<organism evidence="10 11">
    <name type="scientific">Parachaetomium inaequale</name>
    <dbReference type="NCBI Taxonomy" id="2588326"/>
    <lineage>
        <taxon>Eukaryota</taxon>
        <taxon>Fungi</taxon>
        <taxon>Dikarya</taxon>
        <taxon>Ascomycota</taxon>
        <taxon>Pezizomycotina</taxon>
        <taxon>Sordariomycetes</taxon>
        <taxon>Sordariomycetidae</taxon>
        <taxon>Sordariales</taxon>
        <taxon>Chaetomiaceae</taxon>
        <taxon>Parachaetomium</taxon>
    </lineage>
</organism>
<evidence type="ECO:0000256" key="7">
    <source>
        <dbReference type="ARBA" id="ARBA00023242"/>
    </source>
</evidence>
<keyword evidence="3" id="KW-0862">Zinc</keyword>
<comment type="subcellular location">
    <subcellularLocation>
        <location evidence="1">Nucleus</location>
    </subcellularLocation>
</comment>
<dbReference type="PANTHER" id="PTHR28088:SF5">
    <property type="entry name" value="TRANSCRIPTIONAL ACTIVATOR HAA1-RELATED"/>
    <property type="match status" value="1"/>
</dbReference>
<reference evidence="11" key="1">
    <citation type="journal article" date="2023" name="Mol. Phylogenet. Evol.">
        <title>Genome-scale phylogeny and comparative genomics of the fungal order Sordariales.</title>
        <authorList>
            <person name="Hensen N."/>
            <person name="Bonometti L."/>
            <person name="Westerberg I."/>
            <person name="Brannstrom I.O."/>
            <person name="Guillou S."/>
            <person name="Cros-Aarteil S."/>
            <person name="Calhoun S."/>
            <person name="Haridas S."/>
            <person name="Kuo A."/>
            <person name="Mondo S."/>
            <person name="Pangilinan J."/>
            <person name="Riley R."/>
            <person name="LaButti K."/>
            <person name="Andreopoulos B."/>
            <person name="Lipzen A."/>
            <person name="Chen C."/>
            <person name="Yan M."/>
            <person name="Daum C."/>
            <person name="Ng V."/>
            <person name="Clum A."/>
            <person name="Steindorff A."/>
            <person name="Ohm R.A."/>
            <person name="Martin F."/>
            <person name="Silar P."/>
            <person name="Natvig D.O."/>
            <person name="Lalanne C."/>
            <person name="Gautier V."/>
            <person name="Ament-Velasquez S.L."/>
            <person name="Kruys A."/>
            <person name="Hutchinson M.I."/>
            <person name="Powell A.J."/>
            <person name="Barry K."/>
            <person name="Miller A.N."/>
            <person name="Grigoriev I.V."/>
            <person name="Debuchy R."/>
            <person name="Gladieux P."/>
            <person name="Hiltunen Thoren M."/>
            <person name="Johannesson H."/>
        </authorList>
    </citation>
    <scope>NUCLEOTIDE SEQUENCE [LARGE SCALE GENOMIC DNA]</scope>
    <source>
        <strain evidence="11">CBS 284.82</strain>
    </source>
</reference>
<protein>
    <recommendedName>
        <fullName evidence="9">Copper-fist domain-containing protein</fullName>
    </recommendedName>
</protein>
<evidence type="ECO:0000256" key="5">
    <source>
        <dbReference type="ARBA" id="ARBA00023015"/>
    </source>
</evidence>
<keyword evidence="2" id="KW-0479">Metal-binding</keyword>
<dbReference type="GO" id="GO:0000978">
    <property type="term" value="F:RNA polymerase II cis-regulatory region sequence-specific DNA binding"/>
    <property type="evidence" value="ECO:0007669"/>
    <property type="project" value="TreeGrafter"/>
</dbReference>
<comment type="caution">
    <text evidence="10">The sequence shown here is derived from an EMBL/GenBank/DDBJ whole genome shotgun (WGS) entry which is preliminary data.</text>
</comment>
<evidence type="ECO:0000256" key="1">
    <source>
        <dbReference type="ARBA" id="ARBA00004123"/>
    </source>
</evidence>
<accession>A0AAN6PNP4</accession>
<feature type="compositionally biased region" description="Low complexity" evidence="8">
    <location>
        <begin position="186"/>
        <end position="202"/>
    </location>
</feature>
<keyword evidence="6" id="KW-0804">Transcription</keyword>
<dbReference type="PANTHER" id="PTHR28088">
    <property type="entry name" value="TRANSCRIPTIONAL ACTIVATOR HAA1-RELATED"/>
    <property type="match status" value="1"/>
</dbReference>
<dbReference type="PRINTS" id="PR00617">
    <property type="entry name" value="COPPERFIST"/>
</dbReference>
<dbReference type="EMBL" id="MU854320">
    <property type="protein sequence ID" value="KAK4044321.1"/>
    <property type="molecule type" value="Genomic_DNA"/>
</dbReference>
<dbReference type="InterPro" id="IPR001083">
    <property type="entry name" value="Cu_fist_DNA-bd_dom"/>
</dbReference>
<feature type="compositionally biased region" description="Polar residues" evidence="8">
    <location>
        <begin position="166"/>
        <end position="178"/>
    </location>
</feature>
<evidence type="ECO:0000313" key="11">
    <source>
        <dbReference type="Proteomes" id="UP001303115"/>
    </source>
</evidence>
<dbReference type="GO" id="GO:0045944">
    <property type="term" value="P:positive regulation of transcription by RNA polymerase II"/>
    <property type="evidence" value="ECO:0007669"/>
    <property type="project" value="TreeGrafter"/>
</dbReference>
<evidence type="ECO:0000256" key="8">
    <source>
        <dbReference type="SAM" id="MobiDB-lite"/>
    </source>
</evidence>
<dbReference type="GO" id="GO:0000981">
    <property type="term" value="F:DNA-binding transcription factor activity, RNA polymerase II-specific"/>
    <property type="evidence" value="ECO:0007669"/>
    <property type="project" value="TreeGrafter"/>
</dbReference>
<gene>
    <name evidence="10" type="ORF">C8A01DRAFT_42984</name>
</gene>
<keyword evidence="4" id="KW-0186">Copper</keyword>
<sequence>MLIDGEKWACEACVRGHRVSNCQHHDRPLQHINKKGRPVSQCQHCRAMRKSRSAHTKCDCGEKTHKCVHLRPVIEGHKESCCCNHGGRCTCCSHKREPKLDTVPESDSDEPVPCQSKLSKSSSRARRRANTTNSDAMLSFDANGHHKPTYKHAKASQKCGPYQLTRGHSMTSASSMRNRSMDDLFGAGASADSSSAAGSGDSEGMAHAQRRVKSEAASPLLEPSSFAQLNGQLPPLDLSGIKYPPYIPNSADFFGALSDYEQPMFSAGLSAASVDWSNYEGLELAGKTADFAPSNYSQPQSYGGFDFTGSEHIPTMTTTTSTSGEVSEVEDFLSNPLDDFDTFQNSASINGYDFGQTHASLLGSTDLANLDLDDFSYMKKDPSKFLPTPATMAGDDPTLLTTSTPAFSGLTSLDDDPAFWMNDYSMPTLTESPTESNMASFWDGQ</sequence>
<evidence type="ECO:0000259" key="9">
    <source>
        <dbReference type="PROSITE" id="PS50073"/>
    </source>
</evidence>
<dbReference type="SMART" id="SM01090">
    <property type="entry name" value="Copper-fist"/>
    <property type="match status" value="1"/>
</dbReference>
<evidence type="ECO:0000313" key="10">
    <source>
        <dbReference type="EMBL" id="KAK4044321.1"/>
    </source>
</evidence>
<dbReference type="SMART" id="SM00412">
    <property type="entry name" value="Cu_FIST"/>
    <property type="match status" value="1"/>
</dbReference>
<dbReference type="GO" id="GO:0006878">
    <property type="term" value="P:intracellular copper ion homeostasis"/>
    <property type="evidence" value="ECO:0007669"/>
    <property type="project" value="TreeGrafter"/>
</dbReference>
<dbReference type="GO" id="GO:0005634">
    <property type="term" value="C:nucleus"/>
    <property type="evidence" value="ECO:0007669"/>
    <property type="project" value="UniProtKB-SubCell"/>
</dbReference>
<dbReference type="InterPro" id="IPR051763">
    <property type="entry name" value="Copper_Homeo_Regul"/>
</dbReference>
<evidence type="ECO:0000256" key="6">
    <source>
        <dbReference type="ARBA" id="ARBA00023163"/>
    </source>
</evidence>
<feature type="domain" description="Copper-fist" evidence="9">
    <location>
        <begin position="1"/>
        <end position="39"/>
    </location>
</feature>
<dbReference type="Gene3D" id="3.90.430.10">
    <property type="entry name" value="Copper fist DNA-binding domain"/>
    <property type="match status" value="1"/>
</dbReference>
<evidence type="ECO:0000256" key="2">
    <source>
        <dbReference type="ARBA" id="ARBA00022723"/>
    </source>
</evidence>
<evidence type="ECO:0000256" key="3">
    <source>
        <dbReference type="ARBA" id="ARBA00022833"/>
    </source>
</evidence>
<dbReference type="GO" id="GO:0006879">
    <property type="term" value="P:intracellular iron ion homeostasis"/>
    <property type="evidence" value="ECO:0007669"/>
    <property type="project" value="TreeGrafter"/>
</dbReference>
<dbReference type="InterPro" id="IPR036395">
    <property type="entry name" value="Cu_fist_DNA-bd_dom_sf"/>
</dbReference>
<dbReference type="FunFam" id="3.90.430.10:FF:000001">
    <property type="entry name" value="Copper fist DNA-binding protein"/>
    <property type="match status" value="1"/>
</dbReference>
<keyword evidence="5" id="KW-0805">Transcription regulation</keyword>
<proteinExistence type="predicted"/>
<name>A0AAN6PNP4_9PEZI</name>
<feature type="compositionally biased region" description="Basic residues" evidence="8">
    <location>
        <begin position="145"/>
        <end position="155"/>
    </location>
</feature>
<keyword evidence="7" id="KW-0539">Nucleus</keyword>
<dbReference type="Pfam" id="PF00649">
    <property type="entry name" value="Copper-fist"/>
    <property type="match status" value="1"/>
</dbReference>
<dbReference type="AlphaFoldDB" id="A0AAN6PNP4"/>
<dbReference type="SUPFAM" id="SSF57879">
    <property type="entry name" value="Zinc domain conserved in yeast copper-regulated transcription factors"/>
    <property type="match status" value="1"/>
</dbReference>